<dbReference type="InterPro" id="IPR018162">
    <property type="entry name" value="Ala-tRNA-ligase_IIc_anticod-bd"/>
</dbReference>
<dbReference type="Gene3D" id="2.40.30.130">
    <property type="match status" value="1"/>
</dbReference>
<evidence type="ECO:0000256" key="8">
    <source>
        <dbReference type="ARBA" id="ARBA00022884"/>
    </source>
</evidence>
<dbReference type="Proteomes" id="UP001241110">
    <property type="component" value="Unassembled WGS sequence"/>
</dbReference>
<dbReference type="GO" id="GO:0008270">
    <property type="term" value="F:zinc ion binding"/>
    <property type="evidence" value="ECO:0007669"/>
    <property type="project" value="UniProtKB-UniRule"/>
</dbReference>
<evidence type="ECO:0000256" key="3">
    <source>
        <dbReference type="ARBA" id="ARBA00022598"/>
    </source>
</evidence>
<keyword evidence="2 11" id="KW-0820">tRNA-binding</keyword>
<dbReference type="Gene3D" id="3.30.980.10">
    <property type="entry name" value="Threonyl-trna Synthetase, Chain A, domain 2"/>
    <property type="match status" value="1"/>
</dbReference>
<dbReference type="SUPFAM" id="SSF55186">
    <property type="entry name" value="ThrRS/AlaRS common domain"/>
    <property type="match status" value="1"/>
</dbReference>
<feature type="binding site" evidence="11">
    <location>
        <position position="563"/>
    </location>
    <ligand>
        <name>Zn(2+)</name>
        <dbReference type="ChEBI" id="CHEBI:29105"/>
    </ligand>
</feature>
<dbReference type="EC" id="6.1.1.7" evidence="11"/>
<proteinExistence type="inferred from homology"/>
<feature type="domain" description="Alanyl-transfer RNA synthetases family profile" evidence="12">
    <location>
        <begin position="1"/>
        <end position="710"/>
    </location>
</feature>
<dbReference type="PANTHER" id="PTHR11777:SF9">
    <property type="entry name" value="ALANINE--TRNA LIGASE, CYTOPLASMIC"/>
    <property type="match status" value="1"/>
</dbReference>
<dbReference type="PROSITE" id="PS50860">
    <property type="entry name" value="AA_TRNA_LIGASE_II_ALA"/>
    <property type="match status" value="1"/>
</dbReference>
<dbReference type="EMBL" id="JASJOS010000013">
    <property type="protein sequence ID" value="MDJ1484158.1"/>
    <property type="molecule type" value="Genomic_DNA"/>
</dbReference>
<dbReference type="InterPro" id="IPR023033">
    <property type="entry name" value="Ala_tRNA_ligase_euk/bac"/>
</dbReference>
<keyword evidence="7 11" id="KW-0067">ATP-binding</keyword>
<keyword evidence="5 11" id="KW-0547">Nucleotide-binding</keyword>
<dbReference type="InterPro" id="IPR018165">
    <property type="entry name" value="Ala-tRNA-synth_IIc_core"/>
</dbReference>
<dbReference type="GO" id="GO:0005524">
    <property type="term" value="F:ATP binding"/>
    <property type="evidence" value="ECO:0007669"/>
    <property type="project" value="UniProtKB-UniRule"/>
</dbReference>
<dbReference type="GO" id="GO:0005737">
    <property type="term" value="C:cytoplasm"/>
    <property type="evidence" value="ECO:0007669"/>
    <property type="project" value="UniProtKB-SubCell"/>
</dbReference>
<dbReference type="FunFam" id="3.30.54.20:FF:000001">
    <property type="entry name" value="Alanine--tRNA ligase"/>
    <property type="match status" value="1"/>
</dbReference>
<dbReference type="RefSeq" id="WP_313985068.1">
    <property type="nucleotide sequence ID" value="NZ_JASJOS010000013.1"/>
</dbReference>
<dbReference type="PANTHER" id="PTHR11777">
    <property type="entry name" value="ALANYL-TRNA SYNTHETASE"/>
    <property type="match status" value="1"/>
</dbReference>
<dbReference type="HAMAP" id="MF_00036_B">
    <property type="entry name" value="Ala_tRNA_synth_B"/>
    <property type="match status" value="1"/>
</dbReference>
<dbReference type="FunFam" id="3.10.310.40:FF:000001">
    <property type="entry name" value="Alanine--tRNA ligase"/>
    <property type="match status" value="1"/>
</dbReference>
<dbReference type="Pfam" id="PF07973">
    <property type="entry name" value="tRNA_SAD"/>
    <property type="match status" value="1"/>
</dbReference>
<dbReference type="GO" id="GO:0000049">
    <property type="term" value="F:tRNA binding"/>
    <property type="evidence" value="ECO:0007669"/>
    <property type="project" value="UniProtKB-KW"/>
</dbReference>
<dbReference type="AlphaFoldDB" id="A0AAE3UB95"/>
<dbReference type="NCBIfam" id="TIGR00344">
    <property type="entry name" value="alaS"/>
    <property type="match status" value="1"/>
</dbReference>
<dbReference type="Pfam" id="PF02272">
    <property type="entry name" value="DHHA1"/>
    <property type="match status" value="1"/>
</dbReference>
<keyword evidence="3 11" id="KW-0436">Ligase</keyword>
<dbReference type="Gene3D" id="3.30.54.20">
    <property type="match status" value="1"/>
</dbReference>
<accession>A0AAE3UB95</accession>
<name>A0AAE3UB95_9BACT</name>
<comment type="function">
    <text evidence="11">Catalyzes the attachment of alanine to tRNA(Ala) in a two-step reaction: alanine is first activated by ATP to form Ala-AMP and then transferred to the acceptor end of tRNA(Ala). Also edits incorrectly charged Ser-tRNA(Ala) and Gly-tRNA(Ala) via its editing domain.</text>
</comment>
<evidence type="ECO:0000313" key="13">
    <source>
        <dbReference type="EMBL" id="MDJ1484158.1"/>
    </source>
</evidence>
<dbReference type="PRINTS" id="PR00980">
    <property type="entry name" value="TRNASYNTHALA"/>
</dbReference>
<keyword evidence="6 11" id="KW-0862">Zinc</keyword>
<dbReference type="InterPro" id="IPR012947">
    <property type="entry name" value="tRNA_SAD"/>
</dbReference>
<evidence type="ECO:0000313" key="14">
    <source>
        <dbReference type="Proteomes" id="UP001241110"/>
    </source>
</evidence>
<comment type="similarity">
    <text evidence="1 11">Belongs to the class-II aminoacyl-tRNA synthetase family.</text>
</comment>
<dbReference type="SUPFAM" id="SSF50447">
    <property type="entry name" value="Translation proteins"/>
    <property type="match status" value="1"/>
</dbReference>
<dbReference type="SUPFAM" id="SSF55681">
    <property type="entry name" value="Class II aaRS and biotin synthetases"/>
    <property type="match status" value="1"/>
</dbReference>
<keyword evidence="10 11" id="KW-0030">Aminoacyl-tRNA synthetase</keyword>
<evidence type="ECO:0000259" key="12">
    <source>
        <dbReference type="PROSITE" id="PS50860"/>
    </source>
</evidence>
<dbReference type="SMART" id="SM00863">
    <property type="entry name" value="tRNA_SAD"/>
    <property type="match status" value="1"/>
</dbReference>
<dbReference type="FunFam" id="3.30.930.10:FF:000011">
    <property type="entry name" value="Alanine--tRNA ligase, cytoplasmic"/>
    <property type="match status" value="1"/>
</dbReference>
<evidence type="ECO:0000256" key="2">
    <source>
        <dbReference type="ARBA" id="ARBA00022555"/>
    </source>
</evidence>
<keyword evidence="8 11" id="KW-0694">RNA-binding</keyword>
<evidence type="ECO:0000256" key="11">
    <source>
        <dbReference type="HAMAP-Rule" id="MF_00036"/>
    </source>
</evidence>
<dbReference type="Gene3D" id="3.10.310.40">
    <property type="match status" value="1"/>
</dbReference>
<dbReference type="Gene3D" id="3.30.930.10">
    <property type="entry name" value="Bira Bifunctional Protein, Domain 2"/>
    <property type="match status" value="1"/>
</dbReference>
<keyword evidence="9 11" id="KW-0648">Protein biosynthesis</keyword>
<dbReference type="GO" id="GO:0004813">
    <property type="term" value="F:alanine-tRNA ligase activity"/>
    <property type="evidence" value="ECO:0007669"/>
    <property type="project" value="UniProtKB-UniRule"/>
</dbReference>
<comment type="subcellular location">
    <subcellularLocation>
        <location evidence="11">Cytoplasm</location>
    </subcellularLocation>
</comment>
<reference evidence="13" key="1">
    <citation type="submission" date="2023-05" db="EMBL/GenBank/DDBJ databases">
        <authorList>
            <person name="Zhang X."/>
        </authorList>
    </citation>
    <scope>NUCLEOTIDE SEQUENCE</scope>
    <source>
        <strain evidence="13">YF14B1</strain>
    </source>
</reference>
<dbReference type="InterPro" id="IPR002318">
    <property type="entry name" value="Ala-tRNA-lgiase_IIc"/>
</dbReference>
<dbReference type="CDD" id="cd00673">
    <property type="entry name" value="AlaRS_core"/>
    <property type="match status" value="1"/>
</dbReference>
<feature type="binding site" evidence="11">
    <location>
        <position position="667"/>
    </location>
    <ligand>
        <name>Zn(2+)</name>
        <dbReference type="ChEBI" id="CHEBI:29105"/>
    </ligand>
</feature>
<evidence type="ECO:0000256" key="5">
    <source>
        <dbReference type="ARBA" id="ARBA00022741"/>
    </source>
</evidence>
<dbReference type="InterPro" id="IPR009000">
    <property type="entry name" value="Transl_B-barrel_sf"/>
</dbReference>
<dbReference type="InterPro" id="IPR018163">
    <property type="entry name" value="Thr/Ala-tRNA-synth_IIc_edit"/>
</dbReference>
<keyword evidence="11" id="KW-0963">Cytoplasm</keyword>
<gene>
    <name evidence="11 13" type="primary">alaS</name>
    <name evidence="13" type="ORF">QNI16_26910</name>
</gene>
<protein>
    <recommendedName>
        <fullName evidence="11">Alanine--tRNA ligase</fullName>
        <ecNumber evidence="11">6.1.1.7</ecNumber>
    </recommendedName>
    <alternativeName>
        <fullName evidence="11">Alanyl-tRNA synthetase</fullName>
        <shortName evidence="11">AlaRS</shortName>
    </alternativeName>
</protein>
<evidence type="ECO:0000256" key="7">
    <source>
        <dbReference type="ARBA" id="ARBA00022840"/>
    </source>
</evidence>
<keyword evidence="4 11" id="KW-0479">Metal-binding</keyword>
<dbReference type="Pfam" id="PF01411">
    <property type="entry name" value="tRNA-synt_2c"/>
    <property type="match status" value="1"/>
</dbReference>
<dbReference type="InterPro" id="IPR018164">
    <property type="entry name" value="Ala-tRNA-synth_IIc_N"/>
</dbReference>
<evidence type="ECO:0000256" key="10">
    <source>
        <dbReference type="ARBA" id="ARBA00023146"/>
    </source>
</evidence>
<comment type="caution">
    <text evidence="13">The sequence shown here is derived from an EMBL/GenBank/DDBJ whole genome shotgun (WGS) entry which is preliminary data.</text>
</comment>
<evidence type="ECO:0000256" key="4">
    <source>
        <dbReference type="ARBA" id="ARBA00022723"/>
    </source>
</evidence>
<dbReference type="FunFam" id="3.30.980.10:FF:000004">
    <property type="entry name" value="Alanine--tRNA ligase, cytoplasmic"/>
    <property type="match status" value="1"/>
</dbReference>
<dbReference type="InterPro" id="IPR050058">
    <property type="entry name" value="Ala-tRNA_ligase"/>
</dbReference>
<evidence type="ECO:0000256" key="1">
    <source>
        <dbReference type="ARBA" id="ARBA00008226"/>
    </source>
</evidence>
<dbReference type="GO" id="GO:0002161">
    <property type="term" value="F:aminoacyl-tRNA deacylase activity"/>
    <property type="evidence" value="ECO:0007669"/>
    <property type="project" value="TreeGrafter"/>
</dbReference>
<dbReference type="SUPFAM" id="SSF101353">
    <property type="entry name" value="Putative anticodon-binding domain of alanyl-tRNA synthetase (AlaRS)"/>
    <property type="match status" value="1"/>
</dbReference>
<dbReference type="InterPro" id="IPR045864">
    <property type="entry name" value="aa-tRNA-synth_II/BPL/LPL"/>
</dbReference>
<dbReference type="InterPro" id="IPR003156">
    <property type="entry name" value="DHHA1_dom"/>
</dbReference>
<dbReference type="GO" id="GO:0006419">
    <property type="term" value="P:alanyl-tRNA aminoacylation"/>
    <property type="evidence" value="ECO:0007669"/>
    <property type="project" value="UniProtKB-UniRule"/>
</dbReference>
<comment type="domain">
    <text evidence="11">Consists of three domains; the N-terminal catalytic domain, the editing domain and the C-terminal C-Ala domain. The editing domain removes incorrectly charged amino acids, while the C-Ala domain, along with tRNA(Ala), serves as a bridge to cooperatively bring together the editing and aminoacylation centers thus stimulating deacylation of misacylated tRNAs.</text>
</comment>
<feature type="binding site" evidence="11">
    <location>
        <position position="567"/>
    </location>
    <ligand>
        <name>Zn(2+)</name>
        <dbReference type="ChEBI" id="CHEBI:29105"/>
    </ligand>
</feature>
<evidence type="ECO:0000256" key="6">
    <source>
        <dbReference type="ARBA" id="ARBA00022833"/>
    </source>
</evidence>
<evidence type="ECO:0000256" key="9">
    <source>
        <dbReference type="ARBA" id="ARBA00022917"/>
    </source>
</evidence>
<feature type="binding site" evidence="11">
    <location>
        <position position="671"/>
    </location>
    <ligand>
        <name>Zn(2+)</name>
        <dbReference type="ChEBI" id="CHEBI:29105"/>
    </ligand>
</feature>
<comment type="cofactor">
    <cofactor evidence="11">
        <name>Zn(2+)</name>
        <dbReference type="ChEBI" id="CHEBI:29105"/>
    </cofactor>
    <text evidence="11">Binds 1 zinc ion per subunit.</text>
</comment>
<organism evidence="13 14">
    <name type="scientific">Xanthocytophaga flava</name>
    <dbReference type="NCBI Taxonomy" id="3048013"/>
    <lineage>
        <taxon>Bacteria</taxon>
        <taxon>Pseudomonadati</taxon>
        <taxon>Bacteroidota</taxon>
        <taxon>Cytophagia</taxon>
        <taxon>Cytophagales</taxon>
        <taxon>Rhodocytophagaceae</taxon>
        <taxon>Xanthocytophaga</taxon>
    </lineage>
</organism>
<comment type="catalytic activity">
    <reaction evidence="11">
        <text>tRNA(Ala) + L-alanine + ATP = L-alanyl-tRNA(Ala) + AMP + diphosphate</text>
        <dbReference type="Rhea" id="RHEA:12540"/>
        <dbReference type="Rhea" id="RHEA-COMP:9657"/>
        <dbReference type="Rhea" id="RHEA-COMP:9923"/>
        <dbReference type="ChEBI" id="CHEBI:30616"/>
        <dbReference type="ChEBI" id="CHEBI:33019"/>
        <dbReference type="ChEBI" id="CHEBI:57972"/>
        <dbReference type="ChEBI" id="CHEBI:78442"/>
        <dbReference type="ChEBI" id="CHEBI:78497"/>
        <dbReference type="ChEBI" id="CHEBI:456215"/>
        <dbReference type="EC" id="6.1.1.7"/>
    </reaction>
</comment>
<sequence>MTSHEIRQQFLDFFRSKGHLIVPSAPLVLKNDPTLMFTNSGMVQFKDYFLGNGVPPSRRIADTQKCLRVSGKHNDLEDVGFDGTHHTMFEMLGNWSFGDYFKRDAIAWSWELLTDVLKIPKDRLYATVFGGDTVEGLASDEEAKDLWKQYLPENHILYGNKKDNFWEMGEQGPCGPCSEIHVDLRSDAERAAVPGETLVNKDHPKVIEIWNNVFMQFERKADKSLVTLPAKHVDTGMGFERLCMVLQGVEYTYDTDVFTPFIRFIEQHSNKKYTGSYDRKSLTDVAMRVVVDHIRAVAFTIADGQLPSNNGSGYVIRRILRRAVRYYYSFLEIKEPFLHRLLPLLANEFATVFPELKAQEEFVKKVILEEEKSFLRTLEDGLKRLETVEIKNNILDGKTAFMLNDTYGFPIDLTRLIVAEKGASIDEEGYKKALREQHDNSVFDAAKQVGDWVVLDDTPKVTFVGYDELSVNDSKVLKYRITKDKKGEQFQIVLSKTPFYPEGGGQVGDTGVMSFDGEEIKVVDTKKENDLVIHVVDKLPADIKATVVAHVSDTKRHLTENNHSATHLLHAALRRVLGTHVAQKGSLVNEQYLRFDFSHFEKVTDEQLAEIEHIVNQKIRENIALQEDRSLPIEEARKAGAMMLFGEKYGDTVRMITFDPGYSRELCGGCHVSATGKIGLFKIISEAGVAAGVRRIEAITADAAETYVDEQTLLLKEIKELLKNPKDVKKAISDLLEEKGKLTKQVEVYENQQLQTLKEELVKKAHNVNGIQVVAEKVSVPSADALKQLAYDLKAKMDQSFIVLAADIQGKPQIAVMIADELVKEKSLHAGNIVKELAKEIKGGGGGQPFFATAGGSDVSGLDRVVEKGKQLV</sequence>